<protein>
    <recommendedName>
        <fullName evidence="3">histidine kinase</fullName>
        <ecNumber evidence="3">2.7.13.3</ecNumber>
    </recommendedName>
</protein>
<dbReference type="EMBL" id="JADEYS010000012">
    <property type="protein sequence ID" value="MBE9398172.1"/>
    <property type="molecule type" value="Genomic_DNA"/>
</dbReference>
<dbReference type="CDD" id="cd00075">
    <property type="entry name" value="HATPase"/>
    <property type="match status" value="1"/>
</dbReference>
<evidence type="ECO:0000256" key="4">
    <source>
        <dbReference type="ARBA" id="ARBA00022553"/>
    </source>
</evidence>
<dbReference type="SUPFAM" id="SSF55874">
    <property type="entry name" value="ATPase domain of HSP90 chaperone/DNA topoisomerase II/histidine kinase"/>
    <property type="match status" value="1"/>
</dbReference>
<dbReference type="Pfam" id="PF00512">
    <property type="entry name" value="HisKA"/>
    <property type="match status" value="1"/>
</dbReference>
<dbReference type="Gene3D" id="3.30.565.10">
    <property type="entry name" value="Histidine kinase-like ATPase, C-terminal domain"/>
    <property type="match status" value="1"/>
</dbReference>
<evidence type="ECO:0000256" key="11">
    <source>
        <dbReference type="ARBA" id="ARBA00023012"/>
    </source>
</evidence>
<keyword evidence="5" id="KW-0808">Transferase</keyword>
<evidence type="ECO:0000256" key="5">
    <source>
        <dbReference type="ARBA" id="ARBA00022679"/>
    </source>
</evidence>
<evidence type="ECO:0000313" key="15">
    <source>
        <dbReference type="EMBL" id="MBE9398172.1"/>
    </source>
</evidence>
<dbReference type="InterPro" id="IPR050428">
    <property type="entry name" value="TCS_sensor_his_kinase"/>
</dbReference>
<dbReference type="GO" id="GO:0005886">
    <property type="term" value="C:plasma membrane"/>
    <property type="evidence" value="ECO:0007669"/>
    <property type="project" value="TreeGrafter"/>
</dbReference>
<dbReference type="RefSeq" id="WP_193953801.1">
    <property type="nucleotide sequence ID" value="NZ_JADEYS010000012.1"/>
</dbReference>
<evidence type="ECO:0000256" key="2">
    <source>
        <dbReference type="ARBA" id="ARBA00004141"/>
    </source>
</evidence>
<dbReference type="InterPro" id="IPR003594">
    <property type="entry name" value="HATPase_dom"/>
</dbReference>
<dbReference type="InterPro" id="IPR036097">
    <property type="entry name" value="HisK_dim/P_sf"/>
</dbReference>
<dbReference type="InterPro" id="IPR005467">
    <property type="entry name" value="His_kinase_dom"/>
</dbReference>
<evidence type="ECO:0000256" key="9">
    <source>
        <dbReference type="ARBA" id="ARBA00022840"/>
    </source>
</evidence>
<reference evidence="15" key="1">
    <citation type="submission" date="2020-10" db="EMBL/GenBank/DDBJ databases">
        <title>Bacterium isolated from coastal waters sediment.</title>
        <authorList>
            <person name="Chen R.-J."/>
            <person name="Lu D.-C."/>
            <person name="Zhu K.-L."/>
            <person name="Du Z.-J."/>
        </authorList>
    </citation>
    <scope>NUCLEOTIDE SEQUENCE</scope>
    <source>
        <strain evidence="15">N1Y112</strain>
    </source>
</reference>
<dbReference type="GO" id="GO:0005524">
    <property type="term" value="F:ATP binding"/>
    <property type="evidence" value="ECO:0007669"/>
    <property type="project" value="UniProtKB-KW"/>
</dbReference>
<proteinExistence type="predicted"/>
<dbReference type="InterPro" id="IPR004358">
    <property type="entry name" value="Sig_transdc_His_kin-like_C"/>
</dbReference>
<evidence type="ECO:0000256" key="7">
    <source>
        <dbReference type="ARBA" id="ARBA00022741"/>
    </source>
</evidence>
<keyword evidence="9" id="KW-0067">ATP-binding</keyword>
<evidence type="ECO:0000259" key="14">
    <source>
        <dbReference type="PROSITE" id="PS50109"/>
    </source>
</evidence>
<keyword evidence="4" id="KW-0597">Phosphoprotein</keyword>
<accession>A0A8J7FQC1</accession>
<dbReference type="PRINTS" id="PR00344">
    <property type="entry name" value="BCTRLSENSOR"/>
</dbReference>
<dbReference type="CDD" id="cd00082">
    <property type="entry name" value="HisKA"/>
    <property type="match status" value="1"/>
</dbReference>
<keyword evidence="7" id="KW-0547">Nucleotide-binding</keyword>
<dbReference type="Pfam" id="PF02518">
    <property type="entry name" value="HATPase_c"/>
    <property type="match status" value="1"/>
</dbReference>
<evidence type="ECO:0000256" key="6">
    <source>
        <dbReference type="ARBA" id="ARBA00022692"/>
    </source>
</evidence>
<comment type="subcellular location">
    <subcellularLocation>
        <location evidence="2">Membrane</location>
        <topology evidence="2">Multi-pass membrane protein</topology>
    </subcellularLocation>
</comment>
<organism evidence="15 16">
    <name type="scientific">Pontibacterium sinense</name>
    <dbReference type="NCBI Taxonomy" id="2781979"/>
    <lineage>
        <taxon>Bacteria</taxon>
        <taxon>Pseudomonadati</taxon>
        <taxon>Pseudomonadota</taxon>
        <taxon>Gammaproteobacteria</taxon>
        <taxon>Oceanospirillales</taxon>
        <taxon>Oceanospirillaceae</taxon>
        <taxon>Pontibacterium</taxon>
    </lineage>
</organism>
<evidence type="ECO:0000256" key="10">
    <source>
        <dbReference type="ARBA" id="ARBA00022989"/>
    </source>
</evidence>
<evidence type="ECO:0000313" key="16">
    <source>
        <dbReference type="Proteomes" id="UP000640333"/>
    </source>
</evidence>
<feature type="domain" description="Histidine kinase" evidence="14">
    <location>
        <begin position="262"/>
        <end position="469"/>
    </location>
</feature>
<sequence>MRSIQNRILCALAGLFSIATLVLLSWTWSTTHHEVEEVYDASLVQFARQFASQLTLSDDPDTLLSSMRASVRQAEAAMPPRTGSEDEYEEGYRSLNTYDPGHYYEQNQGFQVWDTHGALLYSSPSDLQLPAPENAGFDTHTTETAQQQRSYTLYLPRQSLWIRASQPLALRTEVAEEVAEQVLLPLAVVIASLIVAITLTVNLNLRPLKKISRELDQRNSAELSPINSKHLPSELQAPVESLNRMFQRVADTLRRERRFTSDAAHELRTPLAALRIHIERLALCDEQAAPLSAGLNRMERVVTQLLMLARLEPRKSEQLEQQALDGDQLAANLIAELVPHALKRGVQIELINHTAQPLYAEPTLIEILLRNLIENAIRYTCIGDTIIVSLSKEQQNFLISVADHGPGLNAVQKSQVVQRFYRQNKADSEGAGLGFSIIDQIVTLHLGEYQLQDTADEGGLTVQVILPQP</sequence>
<keyword evidence="11" id="KW-0902">Two-component regulatory system</keyword>
<dbReference type="InterPro" id="IPR003661">
    <property type="entry name" value="HisK_dim/P_dom"/>
</dbReference>
<keyword evidence="8" id="KW-0418">Kinase</keyword>
<gene>
    <name evidence="15" type="ORF">IOQ59_12990</name>
</gene>
<feature type="transmembrane region" description="Helical" evidence="13">
    <location>
        <begin position="182"/>
        <end position="205"/>
    </location>
</feature>
<comment type="catalytic activity">
    <reaction evidence="1">
        <text>ATP + protein L-histidine = ADP + protein N-phospho-L-histidine.</text>
        <dbReference type="EC" id="2.7.13.3"/>
    </reaction>
</comment>
<evidence type="ECO:0000256" key="1">
    <source>
        <dbReference type="ARBA" id="ARBA00000085"/>
    </source>
</evidence>
<name>A0A8J7FQC1_9GAMM</name>
<evidence type="ECO:0000256" key="3">
    <source>
        <dbReference type="ARBA" id="ARBA00012438"/>
    </source>
</evidence>
<dbReference type="AlphaFoldDB" id="A0A8J7FQC1"/>
<dbReference type="PANTHER" id="PTHR45436">
    <property type="entry name" value="SENSOR HISTIDINE KINASE YKOH"/>
    <property type="match status" value="1"/>
</dbReference>
<dbReference type="EC" id="2.7.13.3" evidence="3"/>
<dbReference type="SMART" id="SM00387">
    <property type="entry name" value="HATPase_c"/>
    <property type="match status" value="1"/>
</dbReference>
<dbReference type="InterPro" id="IPR036890">
    <property type="entry name" value="HATPase_C_sf"/>
</dbReference>
<dbReference type="PROSITE" id="PS50109">
    <property type="entry name" value="HIS_KIN"/>
    <property type="match status" value="1"/>
</dbReference>
<keyword evidence="12 13" id="KW-0472">Membrane</keyword>
<evidence type="ECO:0000256" key="13">
    <source>
        <dbReference type="SAM" id="Phobius"/>
    </source>
</evidence>
<keyword evidence="6 13" id="KW-0812">Transmembrane</keyword>
<dbReference type="PANTHER" id="PTHR45436:SF14">
    <property type="entry name" value="SENSOR PROTEIN QSEC"/>
    <property type="match status" value="1"/>
</dbReference>
<dbReference type="Proteomes" id="UP000640333">
    <property type="component" value="Unassembled WGS sequence"/>
</dbReference>
<dbReference type="SUPFAM" id="SSF47384">
    <property type="entry name" value="Homodimeric domain of signal transducing histidine kinase"/>
    <property type="match status" value="1"/>
</dbReference>
<evidence type="ECO:0000256" key="12">
    <source>
        <dbReference type="ARBA" id="ARBA00023136"/>
    </source>
</evidence>
<keyword evidence="10 13" id="KW-1133">Transmembrane helix</keyword>
<evidence type="ECO:0000256" key="8">
    <source>
        <dbReference type="ARBA" id="ARBA00022777"/>
    </source>
</evidence>
<comment type="caution">
    <text evidence="15">The sequence shown here is derived from an EMBL/GenBank/DDBJ whole genome shotgun (WGS) entry which is preliminary data.</text>
</comment>
<keyword evidence="16" id="KW-1185">Reference proteome</keyword>
<dbReference type="GO" id="GO:0000155">
    <property type="term" value="F:phosphorelay sensor kinase activity"/>
    <property type="evidence" value="ECO:0007669"/>
    <property type="project" value="InterPro"/>
</dbReference>
<dbReference type="Gene3D" id="1.10.287.130">
    <property type="match status" value="1"/>
</dbReference>
<dbReference type="SMART" id="SM00388">
    <property type="entry name" value="HisKA"/>
    <property type="match status" value="1"/>
</dbReference>